<evidence type="ECO:0000259" key="3">
    <source>
        <dbReference type="SMART" id="SM00062"/>
    </source>
</evidence>
<dbReference type="PANTHER" id="PTHR35936">
    <property type="entry name" value="MEMBRANE-BOUND LYTIC MUREIN TRANSGLYCOSYLASE F"/>
    <property type="match status" value="1"/>
</dbReference>
<dbReference type="AlphaFoldDB" id="A0A1C3RK97"/>
<feature type="domain" description="Solute-binding protein family 3/N-terminal" evidence="3">
    <location>
        <begin position="31"/>
        <end position="267"/>
    </location>
</feature>
<feature type="signal peptide" evidence="2">
    <location>
        <begin position="1"/>
        <end position="24"/>
    </location>
</feature>
<dbReference type="RefSeq" id="WP_083223110.1">
    <property type="nucleotide sequence ID" value="NZ_FLYE01000045.1"/>
</dbReference>
<dbReference type="Pfam" id="PF00497">
    <property type="entry name" value="SBP_bac_3"/>
    <property type="match status" value="1"/>
</dbReference>
<gene>
    <name evidence="4" type="ORF">MTBPR1_60178</name>
</gene>
<evidence type="ECO:0000313" key="4">
    <source>
        <dbReference type="EMBL" id="SCA57665.1"/>
    </source>
</evidence>
<dbReference type="PANTHER" id="PTHR35936:SF25">
    <property type="entry name" value="ABC TRANSPORTER SUBSTRATE-BINDING PROTEIN"/>
    <property type="match status" value="1"/>
</dbReference>
<sequence>MCNFRAILLLCLSFVLFAGQSVQAGNLEGKTIRFCGDGSGWPPYTYANPNKPDEVLGYDVDVITEILAKHNVKAEFFMPSWKQCLEHSEKGKVFHVALSASYSEERDAKYLLSDAYYSITQNYFYAKSRFEKKPDIKTADDLFKLGKVCGRYAYNYEGTGVMKNSQIVQAGKSYNALIMRTLSSDCAFFLARPSIILGFSLVGKKLIDPLVIGYSPIPGAKKDDFYMMISRQFPHAEELRDMINKGVAQMKASGRLQDILDHYYQEMGSKV</sequence>
<dbReference type="STRING" id="1867952.MTBPR1_60178"/>
<evidence type="ECO:0000313" key="5">
    <source>
        <dbReference type="Proteomes" id="UP000231658"/>
    </source>
</evidence>
<dbReference type="OrthoDB" id="7248418at2"/>
<dbReference type="Proteomes" id="UP000231658">
    <property type="component" value="Unassembled WGS sequence"/>
</dbReference>
<dbReference type="SUPFAM" id="SSF53850">
    <property type="entry name" value="Periplasmic binding protein-like II"/>
    <property type="match status" value="1"/>
</dbReference>
<keyword evidence="1 2" id="KW-0732">Signal</keyword>
<dbReference type="SMART" id="SM00062">
    <property type="entry name" value="PBPb"/>
    <property type="match status" value="1"/>
</dbReference>
<evidence type="ECO:0000256" key="2">
    <source>
        <dbReference type="SAM" id="SignalP"/>
    </source>
</evidence>
<keyword evidence="5" id="KW-1185">Reference proteome</keyword>
<proteinExistence type="predicted"/>
<dbReference type="EMBL" id="FLYE01000045">
    <property type="protein sequence ID" value="SCA57665.1"/>
    <property type="molecule type" value="Genomic_DNA"/>
</dbReference>
<reference evidence="4 5" key="1">
    <citation type="submission" date="2016-07" db="EMBL/GenBank/DDBJ databases">
        <authorList>
            <person name="Lefevre C.T."/>
        </authorList>
    </citation>
    <scope>NUCLEOTIDE SEQUENCE [LARGE SCALE GENOMIC DNA]</scope>
    <source>
        <strain evidence="4">PR1</strain>
    </source>
</reference>
<name>A0A1C3RK97_9PROT</name>
<organism evidence="4 5">
    <name type="scientific">Candidatus Terasakiella magnetica</name>
    <dbReference type="NCBI Taxonomy" id="1867952"/>
    <lineage>
        <taxon>Bacteria</taxon>
        <taxon>Pseudomonadati</taxon>
        <taxon>Pseudomonadota</taxon>
        <taxon>Alphaproteobacteria</taxon>
        <taxon>Rhodospirillales</taxon>
        <taxon>Terasakiellaceae</taxon>
        <taxon>Terasakiella</taxon>
    </lineage>
</organism>
<evidence type="ECO:0000256" key="1">
    <source>
        <dbReference type="ARBA" id="ARBA00022729"/>
    </source>
</evidence>
<dbReference type="Gene3D" id="3.40.190.10">
    <property type="entry name" value="Periplasmic binding protein-like II"/>
    <property type="match status" value="2"/>
</dbReference>
<dbReference type="InterPro" id="IPR001638">
    <property type="entry name" value="Solute-binding_3/MltF_N"/>
</dbReference>
<accession>A0A1C3RK97</accession>
<protein>
    <submittedName>
        <fullName evidence="4">Putative amino acid ABC transporter</fullName>
    </submittedName>
</protein>
<feature type="chain" id="PRO_5008680852" evidence="2">
    <location>
        <begin position="25"/>
        <end position="271"/>
    </location>
</feature>